<evidence type="ECO:0000256" key="8">
    <source>
        <dbReference type="ARBA" id="ARBA00022741"/>
    </source>
</evidence>
<comment type="catalytic activity">
    <reaction evidence="14">
        <text>beta-D-fructose 6-phosphate + ATP = beta-D-fructose 1,6-bisphosphate + ADP + H(+)</text>
        <dbReference type="Rhea" id="RHEA:16109"/>
        <dbReference type="ChEBI" id="CHEBI:15378"/>
        <dbReference type="ChEBI" id="CHEBI:30616"/>
        <dbReference type="ChEBI" id="CHEBI:32966"/>
        <dbReference type="ChEBI" id="CHEBI:57634"/>
        <dbReference type="ChEBI" id="CHEBI:456216"/>
        <dbReference type="EC" id="2.7.1.11"/>
    </reaction>
</comment>
<comment type="pathway">
    <text evidence="3">Carbohydrate degradation; glycolysis; D-glyceraldehyde 3-phosphate and glycerone phosphate from D-glucose: step 3/4.</text>
</comment>
<evidence type="ECO:0000313" key="16">
    <source>
        <dbReference type="EMBL" id="PWC09753.1"/>
    </source>
</evidence>
<keyword evidence="12" id="KW-0324">Glycolysis</keyword>
<evidence type="ECO:0000259" key="15">
    <source>
        <dbReference type="Pfam" id="PF00365"/>
    </source>
</evidence>
<dbReference type="SUPFAM" id="SSF53784">
    <property type="entry name" value="Phosphofructokinase"/>
    <property type="match status" value="1"/>
</dbReference>
<comment type="similarity">
    <text evidence="13">Belongs to the phosphofructokinase type A (PFKA) family.</text>
</comment>
<evidence type="ECO:0000256" key="1">
    <source>
        <dbReference type="ARBA" id="ARBA00001946"/>
    </source>
</evidence>
<dbReference type="GO" id="GO:0070095">
    <property type="term" value="F:fructose-6-phosphate binding"/>
    <property type="evidence" value="ECO:0007669"/>
    <property type="project" value="TreeGrafter"/>
</dbReference>
<sequence>MKRIAMIASGGDAVGINAAILMLIQHKGLSALAFHGGYDGIVEQSFFELSEREVRSVLASGNNLLRSARSRLAWNAEGRQAIRQRLRELEVDVLVVFGGGGSLKAARLLDEEGMPTLVLPMTIDNDIGATDYTLGHASALSVVTQALDQLHGTAHNMPGRIYMLEVFGADAGHIALSGALAGGAHAVILPECPLDTHWLTARLRDCIGQPFGYAVVVCAEGYPLENAYVAGTQGVSITLGKTLESSLGVPVRHTILGYCQRAATPSVQDRLAATALGQLALEAILADRHGLLFGFQGTAMAIDLRQVATSKRELDPQLVVAARNLNMIN</sequence>
<evidence type="ECO:0000256" key="10">
    <source>
        <dbReference type="ARBA" id="ARBA00022840"/>
    </source>
</evidence>
<dbReference type="AlphaFoldDB" id="A0A2U1TK21"/>
<keyword evidence="11" id="KW-0460">Magnesium</keyword>
<dbReference type="GO" id="GO:0005945">
    <property type="term" value="C:6-phosphofructokinase complex"/>
    <property type="evidence" value="ECO:0007669"/>
    <property type="project" value="TreeGrafter"/>
</dbReference>
<dbReference type="InterPro" id="IPR000023">
    <property type="entry name" value="Phosphofructokinase_dom"/>
</dbReference>
<evidence type="ECO:0000256" key="12">
    <source>
        <dbReference type="ARBA" id="ARBA00023152"/>
    </source>
</evidence>
<dbReference type="EMBL" id="QDKJ01000018">
    <property type="protein sequence ID" value="PWC09753.1"/>
    <property type="molecule type" value="Genomic_DNA"/>
</dbReference>
<evidence type="ECO:0000256" key="7">
    <source>
        <dbReference type="ARBA" id="ARBA00022723"/>
    </source>
</evidence>
<comment type="cofactor">
    <cofactor evidence="1">
        <name>Mg(2+)</name>
        <dbReference type="ChEBI" id="CHEBI:18420"/>
    </cofactor>
</comment>
<proteinExistence type="inferred from homology"/>
<keyword evidence="6" id="KW-0808">Transferase</keyword>
<dbReference type="GO" id="GO:0046872">
    <property type="term" value="F:metal ion binding"/>
    <property type="evidence" value="ECO:0007669"/>
    <property type="project" value="UniProtKB-KW"/>
</dbReference>
<evidence type="ECO:0000256" key="13">
    <source>
        <dbReference type="ARBA" id="ARBA00038478"/>
    </source>
</evidence>
<feature type="domain" description="Phosphofructokinase" evidence="15">
    <location>
        <begin position="3"/>
        <end position="284"/>
    </location>
</feature>
<dbReference type="GO" id="GO:0030388">
    <property type="term" value="P:fructose 1,6-bisphosphate metabolic process"/>
    <property type="evidence" value="ECO:0007669"/>
    <property type="project" value="TreeGrafter"/>
</dbReference>
<dbReference type="GO" id="GO:0003872">
    <property type="term" value="F:6-phosphofructokinase activity"/>
    <property type="evidence" value="ECO:0007669"/>
    <property type="project" value="UniProtKB-EC"/>
</dbReference>
<evidence type="ECO:0000256" key="14">
    <source>
        <dbReference type="ARBA" id="ARBA00048070"/>
    </source>
</evidence>
<protein>
    <recommendedName>
        <fullName evidence="4">6-phosphofructokinase</fullName>
        <ecNumber evidence="4">2.7.1.11</ecNumber>
    </recommendedName>
</protein>
<dbReference type="GO" id="GO:0042802">
    <property type="term" value="F:identical protein binding"/>
    <property type="evidence" value="ECO:0007669"/>
    <property type="project" value="TreeGrafter"/>
</dbReference>
<evidence type="ECO:0000256" key="6">
    <source>
        <dbReference type="ARBA" id="ARBA00022679"/>
    </source>
</evidence>
<dbReference type="Pfam" id="PF00365">
    <property type="entry name" value="PFK"/>
    <property type="match status" value="1"/>
</dbReference>
<evidence type="ECO:0000313" key="17">
    <source>
        <dbReference type="Proteomes" id="UP000245138"/>
    </source>
</evidence>
<comment type="caution">
    <text evidence="16">The sequence shown here is derived from an EMBL/GenBank/DDBJ whole genome shotgun (WGS) entry which is preliminary data.</text>
</comment>
<dbReference type="GO" id="GO:0048029">
    <property type="term" value="F:monosaccharide binding"/>
    <property type="evidence" value="ECO:0007669"/>
    <property type="project" value="TreeGrafter"/>
</dbReference>
<dbReference type="GO" id="GO:0061621">
    <property type="term" value="P:canonical glycolysis"/>
    <property type="evidence" value="ECO:0007669"/>
    <property type="project" value="TreeGrafter"/>
</dbReference>
<comment type="subcellular location">
    <subcellularLocation>
        <location evidence="2">Cytoplasm</location>
    </subcellularLocation>
</comment>
<dbReference type="InterPro" id="IPR022953">
    <property type="entry name" value="ATP_PFK"/>
</dbReference>
<evidence type="ECO:0000256" key="11">
    <source>
        <dbReference type="ARBA" id="ARBA00022842"/>
    </source>
</evidence>
<keyword evidence="7" id="KW-0479">Metal-binding</keyword>
<dbReference type="RefSeq" id="WP_109055879.1">
    <property type="nucleotide sequence ID" value="NZ_QDKJ01000018.1"/>
</dbReference>
<dbReference type="Gene3D" id="3.40.50.460">
    <property type="entry name" value="Phosphofructokinase domain"/>
    <property type="match status" value="1"/>
</dbReference>
<name>A0A2U1TK21_9GAMM</name>
<evidence type="ECO:0000256" key="2">
    <source>
        <dbReference type="ARBA" id="ARBA00004496"/>
    </source>
</evidence>
<reference evidence="16 17" key="1">
    <citation type="submission" date="2018-04" db="EMBL/GenBank/DDBJ databases">
        <title>Brenneria corticis sp.nov.</title>
        <authorList>
            <person name="Li Y."/>
        </authorList>
    </citation>
    <scope>NUCLEOTIDE SEQUENCE [LARGE SCALE GENOMIC DNA]</scope>
    <source>
        <strain evidence="16 17">LMG 27715</strain>
    </source>
</reference>
<keyword evidence="10" id="KW-0067">ATP-binding</keyword>
<dbReference type="PANTHER" id="PTHR13697:SF4">
    <property type="entry name" value="ATP-DEPENDENT 6-PHOSPHOFRUCTOKINASE"/>
    <property type="match status" value="1"/>
</dbReference>
<dbReference type="Gene3D" id="3.40.50.450">
    <property type="match status" value="1"/>
</dbReference>
<dbReference type="OrthoDB" id="9802503at2"/>
<dbReference type="InterPro" id="IPR012003">
    <property type="entry name" value="ATP_PFK_prok-type"/>
</dbReference>
<keyword evidence="9" id="KW-0418">Kinase</keyword>
<evidence type="ECO:0000256" key="9">
    <source>
        <dbReference type="ARBA" id="ARBA00022777"/>
    </source>
</evidence>
<dbReference type="UniPathway" id="UPA00109">
    <property type="reaction ID" value="UER00182"/>
</dbReference>
<dbReference type="PANTHER" id="PTHR13697">
    <property type="entry name" value="PHOSPHOFRUCTOKINASE"/>
    <property type="match status" value="1"/>
</dbReference>
<dbReference type="EC" id="2.7.1.11" evidence="4"/>
<keyword evidence="17" id="KW-1185">Reference proteome</keyword>
<evidence type="ECO:0000256" key="5">
    <source>
        <dbReference type="ARBA" id="ARBA00022490"/>
    </source>
</evidence>
<evidence type="ECO:0000256" key="3">
    <source>
        <dbReference type="ARBA" id="ARBA00004679"/>
    </source>
</evidence>
<gene>
    <name evidence="16" type="ORF">B4923_18735</name>
</gene>
<dbReference type="InterPro" id="IPR035966">
    <property type="entry name" value="PKF_sf"/>
</dbReference>
<dbReference type="Proteomes" id="UP000245138">
    <property type="component" value="Unassembled WGS sequence"/>
</dbReference>
<dbReference type="GO" id="GO:0006002">
    <property type="term" value="P:fructose 6-phosphate metabolic process"/>
    <property type="evidence" value="ECO:0007669"/>
    <property type="project" value="InterPro"/>
</dbReference>
<accession>A0A2U1TK21</accession>
<dbReference type="PRINTS" id="PR00476">
    <property type="entry name" value="PHFRCTKINASE"/>
</dbReference>
<evidence type="ECO:0000256" key="4">
    <source>
        <dbReference type="ARBA" id="ARBA00012055"/>
    </source>
</evidence>
<keyword evidence="5" id="KW-0963">Cytoplasm</keyword>
<keyword evidence="8" id="KW-0547">Nucleotide-binding</keyword>
<dbReference type="PIRSF" id="PIRSF000532">
    <property type="entry name" value="ATP_PFK_prok"/>
    <property type="match status" value="1"/>
</dbReference>
<dbReference type="GO" id="GO:0005524">
    <property type="term" value="F:ATP binding"/>
    <property type="evidence" value="ECO:0007669"/>
    <property type="project" value="UniProtKB-KW"/>
</dbReference>
<organism evidence="16 17">
    <name type="scientific">Brenneria roseae subsp. americana</name>
    <dbReference type="NCBI Taxonomy" id="1508507"/>
    <lineage>
        <taxon>Bacteria</taxon>
        <taxon>Pseudomonadati</taxon>
        <taxon>Pseudomonadota</taxon>
        <taxon>Gammaproteobacteria</taxon>
        <taxon>Enterobacterales</taxon>
        <taxon>Pectobacteriaceae</taxon>
        <taxon>Brenneria</taxon>
    </lineage>
</organism>
<dbReference type="NCBIfam" id="NF002872">
    <property type="entry name" value="PRK03202.1"/>
    <property type="match status" value="1"/>
</dbReference>
<dbReference type="GO" id="GO:0016208">
    <property type="term" value="F:AMP binding"/>
    <property type="evidence" value="ECO:0007669"/>
    <property type="project" value="TreeGrafter"/>
</dbReference>